<proteinExistence type="inferred from homology"/>
<dbReference type="Pfam" id="PF03663">
    <property type="entry name" value="Glyco_hydro_76"/>
    <property type="match status" value="1"/>
</dbReference>
<evidence type="ECO:0000313" key="13">
    <source>
        <dbReference type="Proteomes" id="UP000275078"/>
    </source>
</evidence>
<keyword evidence="11" id="KW-1133">Transmembrane helix</keyword>
<evidence type="ECO:0000256" key="3">
    <source>
        <dbReference type="ARBA" id="ARBA00009699"/>
    </source>
</evidence>
<dbReference type="FunFam" id="1.50.10.20:FF:000006">
    <property type="entry name" value="Mannan endo-1,6-alpha-mannosidase"/>
    <property type="match status" value="1"/>
</dbReference>
<keyword evidence="9 10" id="KW-0326">Glycosidase</keyword>
<dbReference type="STRING" id="1160509.A0A3N4ICI8"/>
<comment type="catalytic activity">
    <reaction evidence="1 10">
        <text>Random hydrolysis of (1-&gt;6)-alpha-D-mannosidic linkages in unbranched (1-&gt;6)-mannans.</text>
        <dbReference type="EC" id="3.2.1.101"/>
    </reaction>
</comment>
<dbReference type="AlphaFoldDB" id="A0A3N4ICI8"/>
<dbReference type="InterPro" id="IPR014480">
    <property type="entry name" value="Mannan-1_6-alpha_mannosidase"/>
</dbReference>
<dbReference type="PIRSF" id="PIRSF016302">
    <property type="entry name" value="Man_a_manosd"/>
    <property type="match status" value="1"/>
</dbReference>
<name>A0A3N4ICI8_ASCIM</name>
<keyword evidence="6 10" id="KW-0378">Hydrolase</keyword>
<keyword evidence="5" id="KW-0732">Signal</keyword>
<dbReference type="PANTHER" id="PTHR12145">
    <property type="entry name" value="MANNAN ENDO-1,6-ALPHA-MANNOSIDASE DCW1"/>
    <property type="match status" value="1"/>
</dbReference>
<dbReference type="PANTHER" id="PTHR12145:SF36">
    <property type="entry name" value="MANNAN ENDO-1,6-ALPHA-MANNOSIDASE DCW1"/>
    <property type="match status" value="1"/>
</dbReference>
<accession>A0A3N4ICI8</accession>
<dbReference type="InterPro" id="IPR008928">
    <property type="entry name" value="6-hairpin_glycosidase_sf"/>
</dbReference>
<evidence type="ECO:0000256" key="6">
    <source>
        <dbReference type="ARBA" id="ARBA00022801"/>
    </source>
</evidence>
<keyword evidence="13" id="KW-1185">Reference proteome</keyword>
<dbReference type="Gene3D" id="1.50.10.20">
    <property type="match status" value="1"/>
</dbReference>
<dbReference type="GO" id="GO:0016052">
    <property type="term" value="P:carbohydrate catabolic process"/>
    <property type="evidence" value="ECO:0007669"/>
    <property type="project" value="InterPro"/>
</dbReference>
<evidence type="ECO:0000256" key="7">
    <source>
        <dbReference type="ARBA" id="ARBA00023136"/>
    </source>
</evidence>
<gene>
    <name evidence="12" type="ORF">BJ508DRAFT_304328</name>
</gene>
<evidence type="ECO:0000256" key="8">
    <source>
        <dbReference type="ARBA" id="ARBA00023180"/>
    </source>
</evidence>
<evidence type="ECO:0000256" key="5">
    <source>
        <dbReference type="ARBA" id="ARBA00022729"/>
    </source>
</evidence>
<dbReference type="Proteomes" id="UP000275078">
    <property type="component" value="Unassembled WGS sequence"/>
</dbReference>
<dbReference type="InterPro" id="IPR005198">
    <property type="entry name" value="Glyco_hydro_76"/>
</dbReference>
<protein>
    <recommendedName>
        <fullName evidence="4 10">Mannan endo-1,6-alpha-mannosidase</fullName>
        <ecNumber evidence="4 10">3.2.1.101</ecNumber>
    </recommendedName>
</protein>
<feature type="transmembrane region" description="Helical" evidence="11">
    <location>
        <begin position="435"/>
        <end position="456"/>
    </location>
</feature>
<reference evidence="12 13" key="1">
    <citation type="journal article" date="2018" name="Nat. Ecol. Evol.">
        <title>Pezizomycetes genomes reveal the molecular basis of ectomycorrhizal truffle lifestyle.</title>
        <authorList>
            <person name="Murat C."/>
            <person name="Payen T."/>
            <person name="Noel B."/>
            <person name="Kuo A."/>
            <person name="Morin E."/>
            <person name="Chen J."/>
            <person name="Kohler A."/>
            <person name="Krizsan K."/>
            <person name="Balestrini R."/>
            <person name="Da Silva C."/>
            <person name="Montanini B."/>
            <person name="Hainaut M."/>
            <person name="Levati E."/>
            <person name="Barry K.W."/>
            <person name="Belfiori B."/>
            <person name="Cichocki N."/>
            <person name="Clum A."/>
            <person name="Dockter R.B."/>
            <person name="Fauchery L."/>
            <person name="Guy J."/>
            <person name="Iotti M."/>
            <person name="Le Tacon F."/>
            <person name="Lindquist E.A."/>
            <person name="Lipzen A."/>
            <person name="Malagnac F."/>
            <person name="Mello A."/>
            <person name="Molinier V."/>
            <person name="Miyauchi S."/>
            <person name="Poulain J."/>
            <person name="Riccioni C."/>
            <person name="Rubini A."/>
            <person name="Sitrit Y."/>
            <person name="Splivallo R."/>
            <person name="Traeger S."/>
            <person name="Wang M."/>
            <person name="Zifcakova L."/>
            <person name="Wipf D."/>
            <person name="Zambonelli A."/>
            <person name="Paolocci F."/>
            <person name="Nowrousian M."/>
            <person name="Ottonello S."/>
            <person name="Baldrian P."/>
            <person name="Spatafora J.W."/>
            <person name="Henrissat B."/>
            <person name="Nagy L.G."/>
            <person name="Aury J.M."/>
            <person name="Wincker P."/>
            <person name="Grigoriev I.V."/>
            <person name="Bonfante P."/>
            <person name="Martin F.M."/>
        </authorList>
    </citation>
    <scope>NUCLEOTIDE SEQUENCE [LARGE SCALE GENOMIC DNA]</scope>
    <source>
        <strain evidence="12 13">RN42</strain>
    </source>
</reference>
<evidence type="ECO:0000256" key="11">
    <source>
        <dbReference type="SAM" id="Phobius"/>
    </source>
</evidence>
<comment type="subcellular location">
    <subcellularLocation>
        <location evidence="2">Endomembrane system</location>
    </subcellularLocation>
</comment>
<keyword evidence="7 11" id="KW-0472">Membrane</keyword>
<dbReference type="GO" id="GO:0012505">
    <property type="term" value="C:endomembrane system"/>
    <property type="evidence" value="ECO:0007669"/>
    <property type="project" value="UniProtKB-SubCell"/>
</dbReference>
<evidence type="ECO:0000256" key="2">
    <source>
        <dbReference type="ARBA" id="ARBA00004308"/>
    </source>
</evidence>
<keyword evidence="8" id="KW-0325">Glycoprotein</keyword>
<evidence type="ECO:0000313" key="12">
    <source>
        <dbReference type="EMBL" id="RPA83795.1"/>
    </source>
</evidence>
<comment type="similarity">
    <text evidence="3 10">Belongs to the glycosyl hydrolase 76 family.</text>
</comment>
<sequence length="459" mass="52293">MVVSRGVNAQVNVLEVDPDNRDSILKWCKQSVERIWTYYPGEKYGETPGVIPGIYWWEAGAMFGTLIDYWWYSDDKTHEKAIQDALIHQADKDNGWMYEPRNRTLELGNDDQGYWAIAVMAAAEKRFPEVPPERGPGWLALAQRVFEAQAGRWDEEACNGGLHWQIHSTNVGYDYKNTVSNGLYFQLAARLARYTGNQTYAEIADKVWDWMESDRHYINSTTGAIYDGAHLPECKNIVPYEWSYNSGIVVAGAAYMWNITGEAKWRERVELILNHALTFFSRDDIPHLTWEYTCETNNSCDQDQRWFKGHLHRFLGLVYQLCPFTQPMITPKFKETARWAPKTCYGGPAGDRCGFRWWFEGGGVFDGIDGVSVESSTLEVVQSALLTVPRPNAETKPKWIYKASDGGVASRNITELESSEKGMRKLKVITDGQRAGAWIMTIIMVAMALGLVWFVAPNK</sequence>
<evidence type="ECO:0000256" key="4">
    <source>
        <dbReference type="ARBA" id="ARBA00012350"/>
    </source>
</evidence>
<evidence type="ECO:0000256" key="9">
    <source>
        <dbReference type="ARBA" id="ARBA00023295"/>
    </source>
</evidence>
<dbReference type="EMBL" id="ML119662">
    <property type="protein sequence ID" value="RPA83795.1"/>
    <property type="molecule type" value="Genomic_DNA"/>
</dbReference>
<dbReference type="SUPFAM" id="SSF48208">
    <property type="entry name" value="Six-hairpin glycosidases"/>
    <property type="match status" value="1"/>
</dbReference>
<keyword evidence="11" id="KW-0812">Transmembrane</keyword>
<organism evidence="12 13">
    <name type="scientific">Ascobolus immersus RN42</name>
    <dbReference type="NCBI Taxonomy" id="1160509"/>
    <lineage>
        <taxon>Eukaryota</taxon>
        <taxon>Fungi</taxon>
        <taxon>Dikarya</taxon>
        <taxon>Ascomycota</taxon>
        <taxon>Pezizomycotina</taxon>
        <taxon>Pezizomycetes</taxon>
        <taxon>Pezizales</taxon>
        <taxon>Ascobolaceae</taxon>
        <taxon>Ascobolus</taxon>
    </lineage>
</organism>
<evidence type="ECO:0000256" key="10">
    <source>
        <dbReference type="PIRNR" id="PIRNR016302"/>
    </source>
</evidence>
<evidence type="ECO:0000256" key="1">
    <source>
        <dbReference type="ARBA" id="ARBA00001452"/>
    </source>
</evidence>
<dbReference type="GO" id="GO:0008496">
    <property type="term" value="F:mannan endo-1,6-alpha-mannosidase activity"/>
    <property type="evidence" value="ECO:0007669"/>
    <property type="project" value="UniProtKB-UniRule"/>
</dbReference>
<dbReference type="EC" id="3.2.1.101" evidence="4 10"/>
<dbReference type="OrthoDB" id="4187847at2759"/>
<dbReference type="GO" id="GO:0009272">
    <property type="term" value="P:fungal-type cell wall biogenesis"/>
    <property type="evidence" value="ECO:0007669"/>
    <property type="project" value="TreeGrafter"/>
</dbReference>